<reference evidence="2 3" key="1">
    <citation type="journal article" date="2018" name="Aquat. Microb. Ecol.">
        <title>Gammaproteobacterial methanotrophs dominate.</title>
        <authorList>
            <person name="Rissanen A.J."/>
            <person name="Saarenheimo J."/>
            <person name="Tiirola M."/>
            <person name="Peura S."/>
            <person name="Aalto S.L."/>
            <person name="Karvinen A."/>
            <person name="Nykanen H."/>
        </authorList>
    </citation>
    <scope>NUCLEOTIDE SEQUENCE [LARGE SCALE GENOMIC DNA]</scope>
    <source>
        <strain evidence="2">AMbin10</strain>
    </source>
</reference>
<comment type="caution">
    <text evidence="2">The sequence shown here is derived from an EMBL/GenBank/DDBJ whole genome shotgun (WGS) entry which is preliminary data.</text>
</comment>
<gene>
    <name evidence="2" type="ORF">DM484_29320</name>
</gene>
<feature type="region of interest" description="Disordered" evidence="1">
    <location>
        <begin position="1"/>
        <end position="43"/>
    </location>
</feature>
<sequence>PAAQLQQATLTRPTILQHPAALSTPRKTTAPPGPLQARPAKRPARLEPLIMGLQDTRVNTFLKIISPTGKFNARVHGLPSKAVAMQGKPCTPCVTSISALALRVCQF</sequence>
<protein>
    <submittedName>
        <fullName evidence="2">Uncharacterized protein</fullName>
    </submittedName>
</protein>
<evidence type="ECO:0000313" key="2">
    <source>
        <dbReference type="EMBL" id="PZN69690.1"/>
    </source>
</evidence>
<feature type="compositionally biased region" description="Polar residues" evidence="1">
    <location>
        <begin position="1"/>
        <end position="14"/>
    </location>
</feature>
<dbReference type="EMBL" id="QJPH01000572">
    <property type="protein sequence ID" value="PZN69690.1"/>
    <property type="molecule type" value="Genomic_DNA"/>
</dbReference>
<dbReference type="AlphaFoldDB" id="A0A2W4S172"/>
<accession>A0A2W4S172</accession>
<proteinExistence type="predicted"/>
<evidence type="ECO:0000256" key="1">
    <source>
        <dbReference type="SAM" id="MobiDB-lite"/>
    </source>
</evidence>
<dbReference type="Proteomes" id="UP000249396">
    <property type="component" value="Unassembled WGS sequence"/>
</dbReference>
<name>A0A2W4S172_9GAMM</name>
<organism evidence="2 3">
    <name type="scientific">Candidatus Methylumidiphilus alinenensis</name>
    <dbReference type="NCBI Taxonomy" id="2202197"/>
    <lineage>
        <taxon>Bacteria</taxon>
        <taxon>Pseudomonadati</taxon>
        <taxon>Pseudomonadota</taxon>
        <taxon>Gammaproteobacteria</taxon>
        <taxon>Methylococcales</taxon>
        <taxon>Candidatus Methylumidiphilus</taxon>
    </lineage>
</organism>
<evidence type="ECO:0000313" key="3">
    <source>
        <dbReference type="Proteomes" id="UP000249396"/>
    </source>
</evidence>
<feature type="non-terminal residue" evidence="2">
    <location>
        <position position="1"/>
    </location>
</feature>